<feature type="region of interest" description="Disordered" evidence="1">
    <location>
        <begin position="104"/>
        <end position="123"/>
    </location>
</feature>
<keyword evidence="3" id="KW-1185">Reference proteome</keyword>
<gene>
    <name evidence="2" type="ORF">HICCMSTLAB_LOCUS4100</name>
</gene>
<organism evidence="2 3">
    <name type="scientific">Cotesia congregata</name>
    <name type="common">Parasitoid wasp</name>
    <name type="synonym">Apanteles congregatus</name>
    <dbReference type="NCBI Taxonomy" id="51543"/>
    <lineage>
        <taxon>Eukaryota</taxon>
        <taxon>Metazoa</taxon>
        <taxon>Ecdysozoa</taxon>
        <taxon>Arthropoda</taxon>
        <taxon>Hexapoda</taxon>
        <taxon>Insecta</taxon>
        <taxon>Pterygota</taxon>
        <taxon>Neoptera</taxon>
        <taxon>Endopterygota</taxon>
        <taxon>Hymenoptera</taxon>
        <taxon>Apocrita</taxon>
        <taxon>Ichneumonoidea</taxon>
        <taxon>Braconidae</taxon>
        <taxon>Microgastrinae</taxon>
        <taxon>Cotesia</taxon>
    </lineage>
</organism>
<dbReference type="AlphaFoldDB" id="A0A8J2H8F2"/>
<evidence type="ECO:0000313" key="3">
    <source>
        <dbReference type="Proteomes" id="UP000786811"/>
    </source>
</evidence>
<comment type="caution">
    <text evidence="2">The sequence shown here is derived from an EMBL/GenBank/DDBJ whole genome shotgun (WGS) entry which is preliminary data.</text>
</comment>
<dbReference type="OrthoDB" id="6119432at2759"/>
<dbReference type="EMBL" id="CAJNRD030001118">
    <property type="protein sequence ID" value="CAG5084422.1"/>
    <property type="molecule type" value="Genomic_DNA"/>
</dbReference>
<name>A0A8J2H8F2_COTCN</name>
<evidence type="ECO:0000313" key="2">
    <source>
        <dbReference type="EMBL" id="CAG5084422.1"/>
    </source>
</evidence>
<accession>A0A8J2H8F2</accession>
<feature type="compositionally biased region" description="Polar residues" evidence="1">
    <location>
        <begin position="204"/>
        <end position="226"/>
    </location>
</feature>
<protein>
    <submittedName>
        <fullName evidence="2">Uncharacterized protein</fullName>
    </submittedName>
</protein>
<dbReference type="Proteomes" id="UP000786811">
    <property type="component" value="Unassembled WGS sequence"/>
</dbReference>
<proteinExistence type="predicted"/>
<sequence>MSTSELINYKTIHDLIVKDIINKGKNAVENKDEKNGITVRFSSIRRDEYHQVVTKTNNTKIVRVTGPKRRRVGKTVIRKKVFVKVFSLFKFEVKHINTHLNYYESPDPSNKKKKKKKNDNNKLKQYSELLRRYLFFKNKSHEGNSTVEKIENNEVIPDTADFYAINRDPEISNISINNSIAEQNKSIKKLPINTSTPKRHMRSNDSSGNSQNFLSLTNNTLQNGGNKKQLYKNSFKWLRL</sequence>
<evidence type="ECO:0000256" key="1">
    <source>
        <dbReference type="SAM" id="MobiDB-lite"/>
    </source>
</evidence>
<reference evidence="2" key="1">
    <citation type="submission" date="2021-04" db="EMBL/GenBank/DDBJ databases">
        <authorList>
            <person name="Chebbi M.A.C M."/>
        </authorList>
    </citation>
    <scope>NUCLEOTIDE SEQUENCE</scope>
</reference>
<feature type="region of interest" description="Disordered" evidence="1">
    <location>
        <begin position="191"/>
        <end position="227"/>
    </location>
</feature>